<gene>
    <name evidence="2" type="ORF">TCEB3V08_LOCUS13116</name>
</gene>
<dbReference type="InterPro" id="IPR014030">
    <property type="entry name" value="Ketoacyl_synth_N"/>
</dbReference>
<dbReference type="EMBL" id="OC333265">
    <property type="protein sequence ID" value="CAD7417952.1"/>
    <property type="molecule type" value="Genomic_DNA"/>
</dbReference>
<protein>
    <recommendedName>
        <fullName evidence="1">Beta-ketoacyl synthase-like N-terminal domain-containing protein</fullName>
    </recommendedName>
</protein>
<dbReference type="Pfam" id="PF00109">
    <property type="entry name" value="ketoacyl-synt"/>
    <property type="match status" value="1"/>
</dbReference>
<sequence>MPKNKEGDISDDDVVISGMAGVFPEALNVNELKEKLFNNSEFIKVREDSNWNRKIWKFQDISELYQDMINLMHPFLGFIKNNAILWIPC</sequence>
<evidence type="ECO:0000259" key="1">
    <source>
        <dbReference type="Pfam" id="PF00109"/>
    </source>
</evidence>
<feature type="domain" description="Beta-ketoacyl synthase-like N-terminal" evidence="1">
    <location>
        <begin position="12"/>
        <end position="54"/>
    </location>
</feature>
<dbReference type="GO" id="GO:0016746">
    <property type="term" value="F:acyltransferase activity"/>
    <property type="evidence" value="ECO:0007669"/>
    <property type="project" value="InterPro"/>
</dbReference>
<dbReference type="AlphaFoldDB" id="A0A7R9HE92"/>
<accession>A0A7R9HE92</accession>
<name>A0A7R9HE92_TIMCR</name>
<proteinExistence type="predicted"/>
<dbReference type="InterPro" id="IPR016039">
    <property type="entry name" value="Thiolase-like"/>
</dbReference>
<organism evidence="2">
    <name type="scientific">Timema cristinae</name>
    <name type="common">Walking stick</name>
    <dbReference type="NCBI Taxonomy" id="61476"/>
    <lineage>
        <taxon>Eukaryota</taxon>
        <taxon>Metazoa</taxon>
        <taxon>Ecdysozoa</taxon>
        <taxon>Arthropoda</taxon>
        <taxon>Hexapoda</taxon>
        <taxon>Insecta</taxon>
        <taxon>Pterygota</taxon>
        <taxon>Neoptera</taxon>
        <taxon>Polyneoptera</taxon>
        <taxon>Phasmatodea</taxon>
        <taxon>Timematodea</taxon>
        <taxon>Timematoidea</taxon>
        <taxon>Timematidae</taxon>
        <taxon>Timema</taxon>
    </lineage>
</organism>
<evidence type="ECO:0000313" key="2">
    <source>
        <dbReference type="EMBL" id="CAD7417952.1"/>
    </source>
</evidence>
<reference evidence="2" key="1">
    <citation type="submission" date="2020-11" db="EMBL/GenBank/DDBJ databases">
        <authorList>
            <person name="Tran Van P."/>
        </authorList>
    </citation>
    <scope>NUCLEOTIDE SEQUENCE</scope>
</reference>
<dbReference type="SUPFAM" id="SSF53901">
    <property type="entry name" value="Thiolase-like"/>
    <property type="match status" value="1"/>
</dbReference>